<name>A0A927BHF5_9BACT</name>
<dbReference type="RefSeq" id="WP_191007156.1">
    <property type="nucleotide sequence ID" value="NZ_JACXAD010000034.1"/>
</dbReference>
<dbReference type="PANTHER" id="PTHR43130">
    <property type="entry name" value="ARAC-FAMILY TRANSCRIPTIONAL REGULATOR"/>
    <property type="match status" value="1"/>
</dbReference>
<dbReference type="Proteomes" id="UP000612233">
    <property type="component" value="Unassembled WGS sequence"/>
</dbReference>
<evidence type="ECO:0000313" key="3">
    <source>
        <dbReference type="Proteomes" id="UP000612233"/>
    </source>
</evidence>
<dbReference type="AlphaFoldDB" id="A0A927BHF5"/>
<dbReference type="GO" id="GO:0006355">
    <property type="term" value="P:regulation of DNA-templated transcription"/>
    <property type="evidence" value="ECO:0007669"/>
    <property type="project" value="TreeGrafter"/>
</dbReference>
<dbReference type="Gene3D" id="3.40.50.880">
    <property type="match status" value="1"/>
</dbReference>
<dbReference type="InterPro" id="IPR052158">
    <property type="entry name" value="INH-QAR"/>
</dbReference>
<protein>
    <submittedName>
        <fullName evidence="2">DJ-1/PfpI family protein</fullName>
    </submittedName>
</protein>
<proteinExistence type="predicted"/>
<keyword evidence="3" id="KW-1185">Reference proteome</keyword>
<dbReference type="CDD" id="cd03139">
    <property type="entry name" value="GATase1_PfpI_2"/>
    <property type="match status" value="1"/>
</dbReference>
<dbReference type="InterPro" id="IPR002818">
    <property type="entry name" value="DJ-1/PfpI"/>
</dbReference>
<gene>
    <name evidence="2" type="ORF">IC235_20755</name>
</gene>
<sequence length="214" mass="23053">MHSKALNIGFVVYPGFTGLDLVGPHEVLVRANTRCYLIGKTTAPIRSDRGLQIIPDVSFDTCPALDVLVVPGGPGQTPGMEDNELISFLAQRSAQAQWVAGVCTGVLLLAQAGILKGKSATTHWLAMAELRCLDAHPVEERIVRDGRIITGAGVSAGIDMALTLVAIVFGEEEAQRIQLAMEYDPQPPYDVGTPVKAPSHIVEKLRKTSRFNRN</sequence>
<dbReference type="PANTHER" id="PTHR43130:SF2">
    <property type="entry name" value="DJ-1_PFPI DOMAIN-CONTAINING PROTEIN"/>
    <property type="match status" value="1"/>
</dbReference>
<organism evidence="2 3">
    <name type="scientific">Hymenobacter montanus</name>
    <dbReference type="NCBI Taxonomy" id="2771359"/>
    <lineage>
        <taxon>Bacteria</taxon>
        <taxon>Pseudomonadati</taxon>
        <taxon>Bacteroidota</taxon>
        <taxon>Cytophagia</taxon>
        <taxon>Cytophagales</taxon>
        <taxon>Hymenobacteraceae</taxon>
        <taxon>Hymenobacter</taxon>
    </lineage>
</organism>
<accession>A0A927BHF5</accession>
<reference evidence="2" key="1">
    <citation type="submission" date="2020-09" db="EMBL/GenBank/DDBJ databases">
        <authorList>
            <person name="Kim M.K."/>
        </authorList>
    </citation>
    <scope>NUCLEOTIDE SEQUENCE</scope>
    <source>
        <strain evidence="2">BT664</strain>
    </source>
</reference>
<evidence type="ECO:0000259" key="1">
    <source>
        <dbReference type="Pfam" id="PF01965"/>
    </source>
</evidence>
<feature type="domain" description="DJ-1/PfpI" evidence="1">
    <location>
        <begin position="10"/>
        <end position="166"/>
    </location>
</feature>
<dbReference type="EMBL" id="JACXAD010000034">
    <property type="protein sequence ID" value="MBD2770325.1"/>
    <property type="molecule type" value="Genomic_DNA"/>
</dbReference>
<dbReference type="InterPro" id="IPR029062">
    <property type="entry name" value="Class_I_gatase-like"/>
</dbReference>
<evidence type="ECO:0000313" key="2">
    <source>
        <dbReference type="EMBL" id="MBD2770325.1"/>
    </source>
</evidence>
<dbReference type="SUPFAM" id="SSF52317">
    <property type="entry name" value="Class I glutamine amidotransferase-like"/>
    <property type="match status" value="1"/>
</dbReference>
<comment type="caution">
    <text evidence="2">The sequence shown here is derived from an EMBL/GenBank/DDBJ whole genome shotgun (WGS) entry which is preliminary data.</text>
</comment>
<dbReference type="Pfam" id="PF01965">
    <property type="entry name" value="DJ-1_PfpI"/>
    <property type="match status" value="1"/>
</dbReference>